<feature type="transmembrane region" description="Helical" evidence="1">
    <location>
        <begin position="20"/>
        <end position="39"/>
    </location>
</feature>
<keyword evidence="1" id="KW-0812">Transmembrane</keyword>
<organism evidence="2 3">
    <name type="scientific">Candidatus Enterovibrio altilux</name>
    <dbReference type="NCBI Taxonomy" id="1927128"/>
    <lineage>
        <taxon>Bacteria</taxon>
        <taxon>Pseudomonadati</taxon>
        <taxon>Pseudomonadota</taxon>
        <taxon>Gammaproteobacteria</taxon>
        <taxon>Vibrionales</taxon>
        <taxon>Vibrionaceae</taxon>
        <taxon>Enterovibrio</taxon>
    </lineage>
</organism>
<geneLocation type="plasmid" evidence="3">
    <name>pcc1</name>
</geneLocation>
<keyword evidence="3" id="KW-1185">Reference proteome</keyword>
<evidence type="ECO:0000313" key="2">
    <source>
        <dbReference type="EMBL" id="ATF10128.1"/>
    </source>
</evidence>
<keyword evidence="1" id="KW-1133">Transmembrane helix</keyword>
<dbReference type="AlphaFoldDB" id="A0A291BAT7"/>
<keyword evidence="2" id="KW-0614">Plasmid</keyword>
<evidence type="ECO:0000313" key="3">
    <source>
        <dbReference type="Proteomes" id="UP000218160"/>
    </source>
</evidence>
<dbReference type="EMBL" id="CP020661">
    <property type="protein sequence ID" value="ATF10128.1"/>
    <property type="molecule type" value="Genomic_DNA"/>
</dbReference>
<proteinExistence type="predicted"/>
<reference evidence="3" key="1">
    <citation type="submission" date="2017-04" db="EMBL/GenBank/DDBJ databases">
        <title>Genome evolution of the luminous symbionts of deep sea anglerfish.</title>
        <authorList>
            <person name="Hendry T.A."/>
        </authorList>
    </citation>
    <scope>NUCLEOTIDE SEQUENCE [LARGE SCALE GENOMIC DNA]</scope>
    <source>
        <plasmid evidence="3">pcc1</plasmid>
    </source>
</reference>
<evidence type="ECO:0000256" key="1">
    <source>
        <dbReference type="SAM" id="Phobius"/>
    </source>
</evidence>
<gene>
    <name evidence="2" type="ORF">BTN50_1692</name>
</gene>
<dbReference type="KEGG" id="elux:BTN50_1692"/>
<keyword evidence="1" id="KW-0472">Membrane</keyword>
<name>A0A291BAT7_9GAMM</name>
<protein>
    <recommendedName>
        <fullName evidence="4">Mobile element protein</fullName>
    </recommendedName>
</protein>
<evidence type="ECO:0008006" key="4">
    <source>
        <dbReference type="Google" id="ProtNLM"/>
    </source>
</evidence>
<dbReference type="Proteomes" id="UP000218160">
    <property type="component" value="Plasmid pCC1"/>
</dbReference>
<accession>A0A291BAT7</accession>
<sequence length="40" mass="4753">MEVLMMKCVSSIPLRGLQKFINYVFKFIQLPFAMSLLFMH</sequence>